<protein>
    <recommendedName>
        <fullName evidence="5">PH domain-containing protein</fullName>
    </recommendedName>
</protein>
<reference evidence="6 7" key="1">
    <citation type="journal article" date="2017" name="Curr. Biol.">
        <title>Genome architecture and evolution of a unichromosomal asexual nematode.</title>
        <authorList>
            <person name="Fradin H."/>
            <person name="Zegar C."/>
            <person name="Gutwein M."/>
            <person name="Lucas J."/>
            <person name="Kovtun M."/>
            <person name="Corcoran D."/>
            <person name="Baugh L.R."/>
            <person name="Kiontke K."/>
            <person name="Gunsalus K."/>
            <person name="Fitch D.H."/>
            <person name="Piano F."/>
        </authorList>
    </citation>
    <scope>NUCLEOTIDE SEQUENCE [LARGE SCALE GENOMIC DNA]</scope>
    <source>
        <strain evidence="6">PF1309</strain>
    </source>
</reference>
<dbReference type="PROSITE" id="PS50003">
    <property type="entry name" value="PH_DOMAIN"/>
    <property type="match status" value="1"/>
</dbReference>
<evidence type="ECO:0000313" key="6">
    <source>
        <dbReference type="EMBL" id="PAV59361.1"/>
    </source>
</evidence>
<keyword evidence="2" id="KW-0472">Membrane</keyword>
<dbReference type="InterPro" id="IPR011993">
    <property type="entry name" value="PH-like_dom_sf"/>
</dbReference>
<dbReference type="Proteomes" id="UP000218231">
    <property type="component" value="Unassembled WGS sequence"/>
</dbReference>
<name>A0A2A2JCI9_9BILA</name>
<feature type="region of interest" description="Disordered" evidence="4">
    <location>
        <begin position="145"/>
        <end position="171"/>
    </location>
</feature>
<dbReference type="GO" id="GO:0010314">
    <property type="term" value="F:phosphatidylinositol-5-phosphate binding"/>
    <property type="evidence" value="ECO:0007669"/>
    <property type="project" value="TreeGrafter"/>
</dbReference>
<dbReference type="Gene3D" id="2.30.29.30">
    <property type="entry name" value="Pleckstrin-homology domain (PH domain)/Phosphotyrosine-binding domain (PTB)"/>
    <property type="match status" value="1"/>
</dbReference>
<feature type="compositionally biased region" description="Basic and acidic residues" evidence="4">
    <location>
        <begin position="145"/>
        <end position="156"/>
    </location>
</feature>
<dbReference type="AlphaFoldDB" id="A0A2A2JCI9"/>
<feature type="region of interest" description="Disordered" evidence="4">
    <location>
        <begin position="201"/>
        <end position="224"/>
    </location>
</feature>
<comment type="caution">
    <text evidence="6">The sequence shown here is derived from an EMBL/GenBank/DDBJ whole genome shotgun (WGS) entry which is preliminary data.</text>
</comment>
<evidence type="ECO:0000256" key="2">
    <source>
        <dbReference type="ARBA" id="ARBA00023136"/>
    </source>
</evidence>
<dbReference type="GO" id="GO:0012505">
    <property type="term" value="C:endomembrane system"/>
    <property type="evidence" value="ECO:0007669"/>
    <property type="project" value="UniProtKB-SubCell"/>
</dbReference>
<sequence length="561" mass="63588">MALVAQGRSSELAYLLPTLSKALHTRLLQANHATIVKIMGNIGRCSKDLAAESVALFMDSLPTTDSNLESQILTEIDDTASTYPSSIAGLEERIRAVGQQSLCKKKIIERILSYKQHSNSQIDFSSHSILIDGGRNDSASLQHAISKDSSIERRPDSNSNSNFRRPSEVSAEEYAIQQLDRNIEKMMRNGHYNNYKRMMEEREGRSASSATLNNNNKESDEQFEQPQFLAGPSQATDILFMNEFTPSTQCVETVACDLQWQQTDDHCSFPAAKQHSPHSQDPSSQCEWGTFLWKTQWLSPIAQTSCSNLLSTGRIRYGDTYRKYINDFPYPYNAPSRHLKMQSCSLDERKAAAGRSSQAFQTLSHCWTCLPNSIRKNREFTTLVTSAFPNSTDQEKLLKELEEALFFDNFTFDSANNKWSCFSCSNPDKVRSFMEESEFSKILEGQLKEKKTRYKLFKRWKTKYFTLSSAALSSSCDQDLPASNNNNFGSGIDLRSIRSVRSLSRGKRSRKSLRKAIQIFTDCNTSLILKANDEKKAQEWLQCLQIAVAHAKREPPIGERF</sequence>
<proteinExistence type="inferred from homology"/>
<dbReference type="SUPFAM" id="SSF50729">
    <property type="entry name" value="PH domain-like"/>
    <property type="match status" value="1"/>
</dbReference>
<dbReference type="EMBL" id="LIAE01010529">
    <property type="protein sequence ID" value="PAV59361.1"/>
    <property type="molecule type" value="Genomic_DNA"/>
</dbReference>
<dbReference type="PANTHER" id="PTHR21630">
    <property type="entry name" value="VEPH-A/MELTED"/>
    <property type="match status" value="1"/>
</dbReference>
<evidence type="ECO:0000256" key="1">
    <source>
        <dbReference type="ARBA" id="ARBA00010187"/>
    </source>
</evidence>
<dbReference type="GO" id="GO:0005886">
    <property type="term" value="C:plasma membrane"/>
    <property type="evidence" value="ECO:0007669"/>
    <property type="project" value="TreeGrafter"/>
</dbReference>
<dbReference type="STRING" id="2018661.A0A2A2JCI9"/>
<evidence type="ECO:0000313" key="7">
    <source>
        <dbReference type="Proteomes" id="UP000218231"/>
    </source>
</evidence>
<organism evidence="6 7">
    <name type="scientific">Diploscapter pachys</name>
    <dbReference type="NCBI Taxonomy" id="2018661"/>
    <lineage>
        <taxon>Eukaryota</taxon>
        <taxon>Metazoa</taxon>
        <taxon>Ecdysozoa</taxon>
        <taxon>Nematoda</taxon>
        <taxon>Chromadorea</taxon>
        <taxon>Rhabditida</taxon>
        <taxon>Rhabditina</taxon>
        <taxon>Rhabditomorpha</taxon>
        <taxon>Rhabditoidea</taxon>
        <taxon>Rhabditidae</taxon>
        <taxon>Diploscapter</taxon>
    </lineage>
</organism>
<keyword evidence="7" id="KW-1185">Reference proteome</keyword>
<evidence type="ECO:0000256" key="3">
    <source>
        <dbReference type="ARBA" id="ARBA00029433"/>
    </source>
</evidence>
<dbReference type="InterPro" id="IPR039888">
    <property type="entry name" value="Melted-like"/>
</dbReference>
<evidence type="ECO:0000256" key="4">
    <source>
        <dbReference type="SAM" id="MobiDB-lite"/>
    </source>
</evidence>
<dbReference type="GO" id="GO:0009966">
    <property type="term" value="P:regulation of signal transduction"/>
    <property type="evidence" value="ECO:0007669"/>
    <property type="project" value="TreeGrafter"/>
</dbReference>
<evidence type="ECO:0000259" key="5">
    <source>
        <dbReference type="PROSITE" id="PS50003"/>
    </source>
</evidence>
<dbReference type="PANTHER" id="PTHR21630:SF10">
    <property type="entry name" value="VENTRICULAR ZONE-EXPRESSED PH DOMAIN-CONTAINING PROTEIN HOMOLOG 1"/>
    <property type="match status" value="1"/>
</dbReference>
<feature type="domain" description="PH" evidence="5">
    <location>
        <begin position="440"/>
        <end position="549"/>
    </location>
</feature>
<feature type="compositionally biased region" description="Polar residues" evidence="4">
    <location>
        <begin position="206"/>
        <end position="216"/>
    </location>
</feature>
<gene>
    <name evidence="6" type="ORF">WR25_21404</name>
</gene>
<accession>A0A2A2JCI9</accession>
<dbReference type="OrthoDB" id="5869902at2759"/>
<dbReference type="Pfam" id="PF00169">
    <property type="entry name" value="PH"/>
    <property type="match status" value="1"/>
</dbReference>
<dbReference type="SMART" id="SM00233">
    <property type="entry name" value="PH"/>
    <property type="match status" value="1"/>
</dbReference>
<comment type="subcellular location">
    <subcellularLocation>
        <location evidence="3">Endomembrane system</location>
        <topology evidence="3">Peripheral membrane protein</topology>
        <orientation evidence="3">Cytoplasmic side</orientation>
    </subcellularLocation>
</comment>
<dbReference type="InterPro" id="IPR001849">
    <property type="entry name" value="PH_domain"/>
</dbReference>
<comment type="similarity">
    <text evidence="1">Belongs to the MELT/VEPH family.</text>
</comment>